<gene>
    <name evidence="1" type="ORF">BA724_06610</name>
</gene>
<dbReference type="EMBL" id="MAMP01000021">
    <property type="protein sequence ID" value="OES44929.1"/>
    <property type="molecule type" value="Genomic_DNA"/>
</dbReference>
<comment type="caution">
    <text evidence="1">The sequence shown here is derived from an EMBL/GenBank/DDBJ whole genome shotgun (WGS) entry which is preliminary data.</text>
</comment>
<dbReference type="OrthoDB" id="2965184at2"/>
<proteinExistence type="predicted"/>
<keyword evidence="2" id="KW-1185">Reference proteome</keyword>
<name>A0A1E7DPF9_9BACI</name>
<dbReference type="RefSeq" id="WP_069938551.1">
    <property type="nucleotide sequence ID" value="NZ_MAMP01000021.1"/>
</dbReference>
<accession>A0A1E7DPF9</accession>
<dbReference type="PROSITE" id="PS51257">
    <property type="entry name" value="PROKAR_LIPOPROTEIN"/>
    <property type="match status" value="1"/>
</dbReference>
<evidence type="ECO:0000313" key="1">
    <source>
        <dbReference type="EMBL" id="OES44929.1"/>
    </source>
</evidence>
<dbReference type="AlphaFoldDB" id="A0A1E7DPF9"/>
<dbReference type="Proteomes" id="UP000095658">
    <property type="component" value="Unassembled WGS sequence"/>
</dbReference>
<reference evidence="1 2" key="1">
    <citation type="submission" date="2016-06" db="EMBL/GenBank/DDBJ databases">
        <title>Domibacillus iocasae genome sequencing.</title>
        <authorList>
            <person name="Verma A."/>
            <person name="Pal Y."/>
            <person name="Ojha A.K."/>
            <person name="Krishnamurthi S."/>
        </authorList>
    </citation>
    <scope>NUCLEOTIDE SEQUENCE [LARGE SCALE GENOMIC DNA]</scope>
    <source>
        <strain evidence="1 2">DSM 29979</strain>
    </source>
</reference>
<evidence type="ECO:0000313" key="2">
    <source>
        <dbReference type="Proteomes" id="UP000095658"/>
    </source>
</evidence>
<organism evidence="1 2">
    <name type="scientific">Domibacillus iocasae</name>
    <dbReference type="NCBI Taxonomy" id="1714016"/>
    <lineage>
        <taxon>Bacteria</taxon>
        <taxon>Bacillati</taxon>
        <taxon>Bacillota</taxon>
        <taxon>Bacilli</taxon>
        <taxon>Bacillales</taxon>
        <taxon>Bacillaceae</taxon>
        <taxon>Domibacillus</taxon>
    </lineage>
</organism>
<sequence>MKKSLAAAGMIFLLMSGCSEESDRSSGKHPSSMGQYHEPYLPVFATVVNGGTSRQATGNFFVRHGQFVSDEAIEVMPGDTFTPDLPVLIPDGYEMRIVLEEVNRSAEKPKEIEQFTADLAEETTVKLPQTEGKLYRYTIKVYDAAGEFKDVNYYPLFTSFPDYHAGVALIKDEVKQGEPLHLVIHNWGPNHLAVDEEYRLFERNGDDLEEVRIEPYNGPVAAGPAYMETPWSMKELRMGQELDSLLLSVDTTETLLVDGYTEEKGDFLLQVEVGSNDNRHSLYAAFSVDE</sequence>
<protein>
    <submittedName>
        <fullName evidence="1">Uncharacterized protein</fullName>
    </submittedName>
</protein>